<organism evidence="3 4">
    <name type="scientific">Nocardioides marinisabuli</name>
    <dbReference type="NCBI Taxonomy" id="419476"/>
    <lineage>
        <taxon>Bacteria</taxon>
        <taxon>Bacillati</taxon>
        <taxon>Actinomycetota</taxon>
        <taxon>Actinomycetes</taxon>
        <taxon>Propionibacteriales</taxon>
        <taxon>Nocardioidaceae</taxon>
        <taxon>Nocardioides</taxon>
    </lineage>
</organism>
<evidence type="ECO:0000313" key="4">
    <source>
        <dbReference type="Proteomes" id="UP000516957"/>
    </source>
</evidence>
<feature type="region of interest" description="Disordered" evidence="1">
    <location>
        <begin position="894"/>
        <end position="915"/>
    </location>
</feature>
<dbReference type="EMBL" id="JACCBE010000001">
    <property type="protein sequence ID" value="NYD57941.1"/>
    <property type="molecule type" value="Genomic_DNA"/>
</dbReference>
<keyword evidence="2" id="KW-0732">Signal</keyword>
<dbReference type="InterPro" id="IPR013783">
    <property type="entry name" value="Ig-like_fold"/>
</dbReference>
<evidence type="ECO:0000256" key="2">
    <source>
        <dbReference type="SAM" id="SignalP"/>
    </source>
</evidence>
<accession>A0A7Y9F240</accession>
<dbReference type="GO" id="GO:0005975">
    <property type="term" value="P:carbohydrate metabolic process"/>
    <property type="evidence" value="ECO:0007669"/>
    <property type="project" value="UniProtKB-ARBA"/>
</dbReference>
<evidence type="ECO:0000313" key="3">
    <source>
        <dbReference type="EMBL" id="NYD57941.1"/>
    </source>
</evidence>
<feature type="compositionally biased region" description="Basic and acidic residues" evidence="1">
    <location>
        <begin position="519"/>
        <end position="530"/>
    </location>
</feature>
<keyword evidence="4" id="KW-1185">Reference proteome</keyword>
<feature type="region of interest" description="Disordered" evidence="1">
    <location>
        <begin position="508"/>
        <end position="576"/>
    </location>
</feature>
<gene>
    <name evidence="3" type="ORF">BKA08_002179</name>
</gene>
<feature type="signal peptide" evidence="2">
    <location>
        <begin position="1"/>
        <end position="27"/>
    </location>
</feature>
<dbReference type="Proteomes" id="UP000516957">
    <property type="component" value="Unassembled WGS sequence"/>
</dbReference>
<proteinExistence type="predicted"/>
<protein>
    <submittedName>
        <fullName evidence="3">Uncharacterized protein</fullName>
    </submittedName>
</protein>
<dbReference type="Gene3D" id="2.60.40.10">
    <property type="entry name" value="Immunoglobulins"/>
    <property type="match status" value="2"/>
</dbReference>
<comment type="caution">
    <text evidence="3">The sequence shown here is derived from an EMBL/GenBank/DDBJ whole genome shotgun (WGS) entry which is preliminary data.</text>
</comment>
<evidence type="ECO:0000256" key="1">
    <source>
        <dbReference type="SAM" id="MobiDB-lite"/>
    </source>
</evidence>
<dbReference type="RefSeq" id="WP_179615627.1">
    <property type="nucleotide sequence ID" value="NZ_CP059163.1"/>
</dbReference>
<feature type="chain" id="PRO_5030631822" evidence="2">
    <location>
        <begin position="28"/>
        <end position="1057"/>
    </location>
</feature>
<name>A0A7Y9F240_9ACTN</name>
<sequence length="1057" mass="108014">MKRGLASGAVSALAVAGLPMLASSAGAVTHASTLGADAVDLVQPGTDVSAKNDGQNTTMRLTALGGSNVTSVTFAYRIGAAGPWVEIGTAQRDDQGAFGLEWNPSSIAGATDVTLRATGNGPAAKPTDDSAAVAVDNNLDTVNVDEGDALDVFQAPYTNDAAKGQFGVLTGTSSAPGATPALDFYDPSAKAWHGSSDATTSTTAKGAATGTWRGVLDITDYDYASGGTDELLVKATGATDDAESFAVNRQKIDAVSAEPTSANVPGSGKADITITVTDADGDPVAGAEVRREGGAYVGQSDADGKVTTQQDGGTEAYYYANATDSDSYEPGLGDKKTQDVTVGQYAAGADSLEAVSVHGDAFDVDEHDDLDDIQVKVKDQEGEDFATTQVVKYSWSFTAFDGDPKSKDLTDPDGTTAAVAGTASIPFPEQAEGGTYTLTASLEADPATGQGAVAASEVLTVKAGESSVVFADDQESAPAGSATEVAGRLVLADGTGLPGRPITLTYTGGDAGFDQENGADAKTRSVRTGDDGGFSVTLDDVEQDDQSTETGKVEAKTDDYEDPNTAGDSDNPGASGEVAVTFFNETAPDGAEVEVSGLSGTGTPGAPQYGTALVTDKDGNPVENVAVTLSVDGASFFTSGPQNGAAGQEAGDLADSGQEITRVTDADGKVSFAVGIERSEEFDGNGKAADQLAAAVGDATDTESVSWSTADPLNGGEVLIEMAGASYQESGVLPKAPVTDDVAYDVKVTDQFGNPVGGEDVAVSADGGDVVNGAGNEIDSVQPGFSDAPELYLSSDEASEATPSGSWTTDSSVYAADGADADDDADVVTTADSETVTGDGPVTSFYEVDFAASSFELGQLGDEQREVGETVIMTYEAADQNGEPIEFDVSFFRTGPGDDSDGDANKTAPTGEDGSATYVFSGSQEGTAKLSALGYLDNEVVPESRATDTVTFGQLDDGDPSDPIEIVIAGDSNGSKKDVVRASVDENAAGETIKLFKIRGKKKDGNKRLKQIRQDIVTEDGQLTFKVADRNGNRKTRFIAKVTRGGNTNKSNTQKIR</sequence>
<reference evidence="3 4" key="1">
    <citation type="submission" date="2020-07" db="EMBL/GenBank/DDBJ databases">
        <title>Sequencing the genomes of 1000 actinobacteria strains.</title>
        <authorList>
            <person name="Klenk H.-P."/>
        </authorList>
    </citation>
    <scope>NUCLEOTIDE SEQUENCE [LARGE SCALE GENOMIC DNA]</scope>
    <source>
        <strain evidence="3 4">DSM 18965</strain>
    </source>
</reference>
<dbReference type="AlphaFoldDB" id="A0A7Y9F240"/>